<evidence type="ECO:0008006" key="5">
    <source>
        <dbReference type="Google" id="ProtNLM"/>
    </source>
</evidence>
<evidence type="ECO:0000313" key="3">
    <source>
        <dbReference type="EMBL" id="QYC12070.1"/>
    </source>
</evidence>
<dbReference type="RefSeq" id="WP_201099411.1">
    <property type="nucleotide sequence ID" value="NZ_CBFGPT010000014.1"/>
</dbReference>
<protein>
    <recommendedName>
        <fullName evidence="5">Lipoprotein</fullName>
    </recommendedName>
</protein>
<evidence type="ECO:0000313" key="4">
    <source>
        <dbReference type="Proteomes" id="UP000824334"/>
    </source>
</evidence>
<feature type="compositionally biased region" description="Polar residues" evidence="1">
    <location>
        <begin position="76"/>
        <end position="90"/>
    </location>
</feature>
<keyword evidence="4" id="KW-1185">Reference proteome</keyword>
<evidence type="ECO:0000256" key="2">
    <source>
        <dbReference type="SAM" id="SignalP"/>
    </source>
</evidence>
<sequence>MRRMTIVLAVAALGASGLASCDDYQTRSDDRAEAPVVEEEVHAPAAEESAAPVAAPHVVDPTPTPAPETLPPAEKSSAQSVQPDSETLFY</sequence>
<gene>
    <name evidence="3" type="ORF">KWG56_09095</name>
</gene>
<keyword evidence="2" id="KW-0732">Signal</keyword>
<dbReference type="GeneID" id="94375421"/>
<accession>A0ABX8TNM7</accession>
<feature type="compositionally biased region" description="Basic and acidic residues" evidence="1">
    <location>
        <begin position="24"/>
        <end position="33"/>
    </location>
</feature>
<name>A0ABX8TNM7_9CAUL</name>
<feature type="compositionally biased region" description="Low complexity" evidence="1">
    <location>
        <begin position="43"/>
        <end position="61"/>
    </location>
</feature>
<dbReference type="PROSITE" id="PS51257">
    <property type="entry name" value="PROKAR_LIPOPROTEIN"/>
    <property type="match status" value="1"/>
</dbReference>
<organism evidence="3 4">
    <name type="scientific">Brevundimonas nasdae</name>
    <dbReference type="NCBI Taxonomy" id="172043"/>
    <lineage>
        <taxon>Bacteria</taxon>
        <taxon>Pseudomonadati</taxon>
        <taxon>Pseudomonadota</taxon>
        <taxon>Alphaproteobacteria</taxon>
        <taxon>Caulobacterales</taxon>
        <taxon>Caulobacteraceae</taxon>
        <taxon>Brevundimonas</taxon>
    </lineage>
</organism>
<feature type="chain" id="PRO_5046563318" description="Lipoprotein" evidence="2">
    <location>
        <begin position="22"/>
        <end position="90"/>
    </location>
</feature>
<evidence type="ECO:0000256" key="1">
    <source>
        <dbReference type="SAM" id="MobiDB-lite"/>
    </source>
</evidence>
<proteinExistence type="predicted"/>
<dbReference type="EMBL" id="CP080034">
    <property type="protein sequence ID" value="QYC12070.1"/>
    <property type="molecule type" value="Genomic_DNA"/>
</dbReference>
<feature type="signal peptide" evidence="2">
    <location>
        <begin position="1"/>
        <end position="21"/>
    </location>
</feature>
<dbReference type="Proteomes" id="UP000824334">
    <property type="component" value="Chromosome"/>
</dbReference>
<feature type="region of interest" description="Disordered" evidence="1">
    <location>
        <begin position="23"/>
        <end position="90"/>
    </location>
</feature>
<reference evidence="3 4" key="1">
    <citation type="submission" date="2021-07" db="EMBL/GenBank/DDBJ databases">
        <title>Isolation and characterization of bacteria from a gold mining with a capacity of golden bioaccumulation.</title>
        <authorList>
            <person name="Yang X.J."/>
        </authorList>
    </citation>
    <scope>NUCLEOTIDE SEQUENCE [LARGE SCALE GENOMIC DNA]</scope>
    <source>
        <strain evidence="3 4">Au29</strain>
    </source>
</reference>